<reference evidence="5" key="2">
    <citation type="submission" date="2025-08" db="UniProtKB">
        <authorList>
            <consortium name="Ensembl"/>
        </authorList>
    </citation>
    <scope>IDENTIFICATION</scope>
</reference>
<accession>A0A803U1P1</accession>
<proteinExistence type="predicted"/>
<dbReference type="PANTHER" id="PTHR10744:SF9">
    <property type="entry name" value="40S RIBOSOMAL PROTEIN S11-RELATED"/>
    <property type="match status" value="1"/>
</dbReference>
<dbReference type="Proteomes" id="UP000001646">
    <property type="component" value="Chromosome 1"/>
</dbReference>
<dbReference type="Ensembl" id="ENSACAT00000040499.1">
    <property type="protein sequence ID" value="ENSACAP00000041381.1"/>
    <property type="gene ID" value="ENSACAG00000042245.1"/>
</dbReference>
<reference evidence="5 6" key="1">
    <citation type="submission" date="2009-12" db="EMBL/GenBank/DDBJ databases">
        <title>The Genome Sequence of Anolis carolinensis (Green Anole Lizard).</title>
        <authorList>
            <consortium name="The Genome Sequencing Platform"/>
            <person name="Di Palma F."/>
            <person name="Alfoldi J."/>
            <person name="Heiman D."/>
            <person name="Young S."/>
            <person name="Grabherr M."/>
            <person name="Johnson J."/>
            <person name="Lander E.S."/>
            <person name="Lindblad-Toh K."/>
        </authorList>
    </citation>
    <scope>NUCLEOTIDE SEQUENCE [LARGE SCALE GENOMIC DNA]</scope>
    <source>
        <strain evidence="5 6">JBL SC #1</strain>
    </source>
</reference>
<dbReference type="Gene3D" id="2.40.50.1000">
    <property type="match status" value="1"/>
</dbReference>
<evidence type="ECO:0000313" key="5">
    <source>
        <dbReference type="Ensembl" id="ENSACAP00000041381.1"/>
    </source>
</evidence>
<evidence type="ECO:0000256" key="2">
    <source>
        <dbReference type="ARBA" id="ARBA00022980"/>
    </source>
</evidence>
<evidence type="ECO:0000259" key="4">
    <source>
        <dbReference type="Pfam" id="PF16205"/>
    </source>
</evidence>
<dbReference type="Pfam" id="PF16205">
    <property type="entry name" value="Ribosomal_S17_N"/>
    <property type="match status" value="1"/>
</dbReference>
<keyword evidence="1" id="KW-0694">RNA-binding</keyword>
<keyword evidence="6" id="KW-1185">Reference proteome</keyword>
<keyword evidence="2" id="KW-0689">Ribosomal protein</keyword>
<dbReference type="GO" id="GO:0005840">
    <property type="term" value="C:ribosome"/>
    <property type="evidence" value="ECO:0007669"/>
    <property type="project" value="UniProtKB-KW"/>
</dbReference>
<keyword evidence="1" id="KW-0699">rRNA-binding</keyword>
<feature type="domain" description="Small ribosomal subunit protein uS17 N-terminal" evidence="4">
    <location>
        <begin position="5"/>
        <end position="44"/>
    </location>
</feature>
<dbReference type="InterPro" id="IPR000266">
    <property type="entry name" value="Ribosomal_uS17"/>
</dbReference>
<evidence type="ECO:0000256" key="3">
    <source>
        <dbReference type="ARBA" id="ARBA00023274"/>
    </source>
</evidence>
<evidence type="ECO:0000313" key="6">
    <source>
        <dbReference type="Proteomes" id="UP000001646"/>
    </source>
</evidence>
<name>A0A803U1P1_ANOCA</name>
<reference evidence="5" key="3">
    <citation type="submission" date="2025-09" db="UniProtKB">
        <authorList>
            <consortium name="Ensembl"/>
        </authorList>
    </citation>
    <scope>IDENTIFICATION</scope>
</reference>
<dbReference type="GO" id="GO:0019843">
    <property type="term" value="F:rRNA binding"/>
    <property type="evidence" value="ECO:0007669"/>
    <property type="project" value="UniProtKB-KW"/>
</dbReference>
<dbReference type="InParanoid" id="A0A803U1P1"/>
<dbReference type="GO" id="GO:0006412">
    <property type="term" value="P:translation"/>
    <property type="evidence" value="ECO:0007669"/>
    <property type="project" value="InterPro"/>
</dbReference>
<dbReference type="GO" id="GO:1990904">
    <property type="term" value="C:ribonucleoprotein complex"/>
    <property type="evidence" value="ECO:0007669"/>
    <property type="project" value="UniProtKB-KW"/>
</dbReference>
<protein>
    <recommendedName>
        <fullName evidence="4">Small ribosomal subunit protein uS17 N-terminal domain-containing protein</fullName>
    </recommendedName>
</protein>
<dbReference type="PANTHER" id="PTHR10744">
    <property type="entry name" value="40S RIBOSOMAL PROTEIN S11 FAMILY MEMBER"/>
    <property type="match status" value="1"/>
</dbReference>
<dbReference type="AlphaFoldDB" id="A0A803U1P1"/>
<evidence type="ECO:0000256" key="1">
    <source>
        <dbReference type="ARBA" id="ARBA00022730"/>
    </source>
</evidence>
<organism evidence="5 6">
    <name type="scientific">Anolis carolinensis</name>
    <name type="common">Green anole</name>
    <name type="synonym">American chameleon</name>
    <dbReference type="NCBI Taxonomy" id="28377"/>
    <lineage>
        <taxon>Eukaryota</taxon>
        <taxon>Metazoa</taxon>
        <taxon>Chordata</taxon>
        <taxon>Craniata</taxon>
        <taxon>Vertebrata</taxon>
        <taxon>Euteleostomi</taxon>
        <taxon>Lepidosauria</taxon>
        <taxon>Squamata</taxon>
        <taxon>Bifurcata</taxon>
        <taxon>Unidentata</taxon>
        <taxon>Episquamata</taxon>
        <taxon>Toxicofera</taxon>
        <taxon>Iguania</taxon>
        <taxon>Dactyloidae</taxon>
        <taxon>Anolis</taxon>
    </lineage>
</organism>
<dbReference type="InterPro" id="IPR032440">
    <property type="entry name" value="Ribosomal_uS17_N"/>
</dbReference>
<dbReference type="GO" id="GO:0003735">
    <property type="term" value="F:structural constituent of ribosome"/>
    <property type="evidence" value="ECO:0007669"/>
    <property type="project" value="InterPro"/>
</dbReference>
<sequence length="64" mass="7261">MNTSKEKLPCYYKNISLGFKTLKEGIKGTYINKKCPFTGNVSIKMSSYSGFILPHCTMCFLKLI</sequence>
<keyword evidence="3" id="KW-0687">Ribonucleoprotein</keyword>